<feature type="signal peptide" evidence="1">
    <location>
        <begin position="1"/>
        <end position="17"/>
    </location>
</feature>
<dbReference type="Proteomes" id="UP000664132">
    <property type="component" value="Unassembled WGS sequence"/>
</dbReference>
<evidence type="ECO:0000313" key="3">
    <source>
        <dbReference type="Proteomes" id="UP000664132"/>
    </source>
</evidence>
<sequence length="65" mass="6630">MQFTIVALLSLVAVAFAGPIAMPQRLDDITARQVNTEAAAMSTADGTVVAFDAASVYKAATDAGL</sequence>
<proteinExistence type="predicted"/>
<protein>
    <submittedName>
        <fullName evidence="2">Uncharacterized protein</fullName>
    </submittedName>
</protein>
<evidence type="ECO:0000256" key="1">
    <source>
        <dbReference type="SAM" id="SignalP"/>
    </source>
</evidence>
<name>A0A8H7W7N0_9HELO</name>
<dbReference type="EMBL" id="JAFJYH010000081">
    <property type="protein sequence ID" value="KAG4420551.1"/>
    <property type="molecule type" value="Genomic_DNA"/>
</dbReference>
<accession>A0A8H7W7N0</accession>
<evidence type="ECO:0000313" key="2">
    <source>
        <dbReference type="EMBL" id="KAG4420551.1"/>
    </source>
</evidence>
<keyword evidence="3" id="KW-1185">Reference proteome</keyword>
<keyword evidence="1" id="KW-0732">Signal</keyword>
<dbReference type="AlphaFoldDB" id="A0A8H7W7N0"/>
<gene>
    <name evidence="2" type="ORF">IFR04_006258</name>
</gene>
<feature type="chain" id="PRO_5034678805" evidence="1">
    <location>
        <begin position="18"/>
        <end position="65"/>
    </location>
</feature>
<reference evidence="2" key="1">
    <citation type="submission" date="2021-02" db="EMBL/GenBank/DDBJ databases">
        <title>Genome sequence Cadophora malorum strain M34.</title>
        <authorList>
            <person name="Stefanovic E."/>
            <person name="Vu D."/>
            <person name="Scully C."/>
            <person name="Dijksterhuis J."/>
            <person name="Roader J."/>
            <person name="Houbraken J."/>
        </authorList>
    </citation>
    <scope>NUCLEOTIDE SEQUENCE</scope>
    <source>
        <strain evidence="2">M34</strain>
    </source>
</reference>
<comment type="caution">
    <text evidence="2">The sequence shown here is derived from an EMBL/GenBank/DDBJ whole genome shotgun (WGS) entry which is preliminary data.</text>
</comment>
<organism evidence="2 3">
    <name type="scientific">Cadophora malorum</name>
    <dbReference type="NCBI Taxonomy" id="108018"/>
    <lineage>
        <taxon>Eukaryota</taxon>
        <taxon>Fungi</taxon>
        <taxon>Dikarya</taxon>
        <taxon>Ascomycota</taxon>
        <taxon>Pezizomycotina</taxon>
        <taxon>Leotiomycetes</taxon>
        <taxon>Helotiales</taxon>
        <taxon>Ploettnerulaceae</taxon>
        <taxon>Cadophora</taxon>
    </lineage>
</organism>
<dbReference type="OrthoDB" id="4835952at2759"/>